<gene>
    <name evidence="3" type="ORF">CFX0092_A1379</name>
</gene>
<organism evidence="3 4">
    <name type="scientific">Candidatus Promineifilum breve</name>
    <dbReference type="NCBI Taxonomy" id="1806508"/>
    <lineage>
        <taxon>Bacteria</taxon>
        <taxon>Bacillati</taxon>
        <taxon>Chloroflexota</taxon>
        <taxon>Ardenticatenia</taxon>
        <taxon>Candidatus Promineifilales</taxon>
        <taxon>Candidatus Promineifilaceae</taxon>
        <taxon>Candidatus Promineifilum</taxon>
    </lineage>
</organism>
<proteinExistence type="predicted"/>
<dbReference type="RefSeq" id="WP_095042778.1">
    <property type="nucleotide sequence ID" value="NZ_LN890655.1"/>
</dbReference>
<dbReference type="GO" id="GO:0016787">
    <property type="term" value="F:hydrolase activity"/>
    <property type="evidence" value="ECO:0007669"/>
    <property type="project" value="UniProtKB-KW"/>
</dbReference>
<dbReference type="PANTHER" id="PTHR42692">
    <property type="entry name" value="NUCLEOTIDE PYROPHOSPHOHYDROLASE"/>
    <property type="match status" value="1"/>
</dbReference>
<dbReference type="AlphaFoldDB" id="A0A170PFK6"/>
<dbReference type="InterPro" id="IPR047046">
    <property type="entry name" value="YpjD/YvdC"/>
</dbReference>
<evidence type="ECO:0000313" key="4">
    <source>
        <dbReference type="Proteomes" id="UP000215027"/>
    </source>
</evidence>
<protein>
    <submittedName>
        <fullName evidence="3">MazG nucleotide pyrophosphohydrolase domain protein</fullName>
    </submittedName>
</protein>
<accession>A0A170PFK6</accession>
<dbReference type="OrthoDB" id="9807397at2"/>
<feature type="compositionally biased region" description="Basic and acidic residues" evidence="1">
    <location>
        <begin position="95"/>
        <end position="104"/>
    </location>
</feature>
<reference evidence="3" key="1">
    <citation type="submission" date="2016-01" db="EMBL/GenBank/DDBJ databases">
        <authorList>
            <person name="Mcilroy J.S."/>
            <person name="Karst M S."/>
            <person name="Albertsen M."/>
        </authorList>
    </citation>
    <scope>NUCLEOTIDE SEQUENCE</scope>
    <source>
        <strain evidence="3">Cfx-K</strain>
    </source>
</reference>
<dbReference type="KEGG" id="pbf:CFX0092_A1379"/>
<feature type="domain" description="NTP pyrophosphohydrolase MazG-like" evidence="2">
    <location>
        <begin position="25"/>
        <end position="102"/>
    </location>
</feature>
<dbReference type="CDD" id="cd11531">
    <property type="entry name" value="NTP-PPase_BsYpjD"/>
    <property type="match status" value="1"/>
</dbReference>
<dbReference type="InterPro" id="IPR004518">
    <property type="entry name" value="MazG-like_dom"/>
</dbReference>
<sequence length="120" mass="13482">MEVTLRDAQGRVDEWIHTVGVRYYSELTNLALLVEEVGEVARLLSRLYGDQSFKPSDEGRALADEFADVLFVLICLANQTGVDLTAAFEATMIKKTDRDRERHANNPKLVQGSRGEREQG</sequence>
<dbReference type="InterPro" id="IPR012359">
    <property type="entry name" value="MazG-related_YpjD"/>
</dbReference>
<evidence type="ECO:0000256" key="1">
    <source>
        <dbReference type="SAM" id="MobiDB-lite"/>
    </source>
</evidence>
<evidence type="ECO:0000259" key="2">
    <source>
        <dbReference type="Pfam" id="PF03819"/>
    </source>
</evidence>
<dbReference type="Gene3D" id="1.10.287.1080">
    <property type="entry name" value="MazG-like"/>
    <property type="match status" value="1"/>
</dbReference>
<dbReference type="EMBL" id="LN890655">
    <property type="protein sequence ID" value="CUS03257.2"/>
    <property type="molecule type" value="Genomic_DNA"/>
</dbReference>
<dbReference type="SUPFAM" id="SSF101386">
    <property type="entry name" value="all-alpha NTP pyrophosphatases"/>
    <property type="match status" value="1"/>
</dbReference>
<dbReference type="Proteomes" id="UP000215027">
    <property type="component" value="Chromosome I"/>
</dbReference>
<name>A0A170PFK6_9CHLR</name>
<dbReference type="PIRSF" id="PIRSF029904">
    <property type="entry name" value="UCP029904_pph"/>
    <property type="match status" value="1"/>
</dbReference>
<evidence type="ECO:0000313" key="3">
    <source>
        <dbReference type="EMBL" id="CUS03257.2"/>
    </source>
</evidence>
<keyword evidence="4" id="KW-1185">Reference proteome</keyword>
<feature type="region of interest" description="Disordered" evidence="1">
    <location>
        <begin position="95"/>
        <end position="120"/>
    </location>
</feature>
<dbReference type="PANTHER" id="PTHR42692:SF1">
    <property type="entry name" value="NUCLEOTIDE PYROPHOSPHOHYDROLASE"/>
    <property type="match status" value="1"/>
</dbReference>
<dbReference type="Pfam" id="PF03819">
    <property type="entry name" value="MazG"/>
    <property type="match status" value="1"/>
</dbReference>